<evidence type="ECO:0000313" key="2">
    <source>
        <dbReference type="EMBL" id="KAJ9578665.1"/>
    </source>
</evidence>
<reference evidence="2" key="1">
    <citation type="journal article" date="2023" name="IScience">
        <title>Live-bearing cockroach genome reveals convergent evolutionary mechanisms linked to viviparity in insects and beyond.</title>
        <authorList>
            <person name="Fouks B."/>
            <person name="Harrison M.C."/>
            <person name="Mikhailova A.A."/>
            <person name="Marchal E."/>
            <person name="English S."/>
            <person name="Carruthers M."/>
            <person name="Jennings E.C."/>
            <person name="Chiamaka E.L."/>
            <person name="Frigard R.A."/>
            <person name="Pippel M."/>
            <person name="Attardo G.M."/>
            <person name="Benoit J.B."/>
            <person name="Bornberg-Bauer E."/>
            <person name="Tobe S.S."/>
        </authorList>
    </citation>
    <scope>NUCLEOTIDE SEQUENCE</scope>
    <source>
        <strain evidence="2">Stay&amp;Tobe</strain>
    </source>
</reference>
<accession>A0AAD8E635</accession>
<keyword evidence="3" id="KW-1185">Reference proteome</keyword>
<gene>
    <name evidence="2" type="ORF">L9F63_005155</name>
</gene>
<sequence length="86" mass="9369">MCWLFVSDSHELGGSTERYPGSRNPSHLDYGKGRASSGNDPVFDNNLVTNVTAQLGGTAFLHCRVRNLGERPVSNGIPFIFSQISD</sequence>
<name>A0AAD8E635_DIPPU</name>
<evidence type="ECO:0000256" key="1">
    <source>
        <dbReference type="SAM" id="MobiDB-lite"/>
    </source>
</evidence>
<dbReference type="EMBL" id="JASPKZ010008866">
    <property type="protein sequence ID" value="KAJ9578665.1"/>
    <property type="molecule type" value="Genomic_DNA"/>
</dbReference>
<protein>
    <submittedName>
        <fullName evidence="2">Uncharacterized protein</fullName>
    </submittedName>
</protein>
<feature type="non-terminal residue" evidence="2">
    <location>
        <position position="86"/>
    </location>
</feature>
<feature type="region of interest" description="Disordered" evidence="1">
    <location>
        <begin position="11"/>
        <end position="37"/>
    </location>
</feature>
<organism evidence="2 3">
    <name type="scientific">Diploptera punctata</name>
    <name type="common">Pacific beetle cockroach</name>
    <dbReference type="NCBI Taxonomy" id="6984"/>
    <lineage>
        <taxon>Eukaryota</taxon>
        <taxon>Metazoa</taxon>
        <taxon>Ecdysozoa</taxon>
        <taxon>Arthropoda</taxon>
        <taxon>Hexapoda</taxon>
        <taxon>Insecta</taxon>
        <taxon>Pterygota</taxon>
        <taxon>Neoptera</taxon>
        <taxon>Polyneoptera</taxon>
        <taxon>Dictyoptera</taxon>
        <taxon>Blattodea</taxon>
        <taxon>Blaberoidea</taxon>
        <taxon>Blaberidae</taxon>
        <taxon>Diplopterinae</taxon>
        <taxon>Diploptera</taxon>
    </lineage>
</organism>
<evidence type="ECO:0000313" key="3">
    <source>
        <dbReference type="Proteomes" id="UP001233999"/>
    </source>
</evidence>
<dbReference type="Proteomes" id="UP001233999">
    <property type="component" value="Unassembled WGS sequence"/>
</dbReference>
<reference evidence="2" key="2">
    <citation type="submission" date="2023-05" db="EMBL/GenBank/DDBJ databases">
        <authorList>
            <person name="Fouks B."/>
        </authorList>
    </citation>
    <scope>NUCLEOTIDE SEQUENCE</scope>
    <source>
        <strain evidence="2">Stay&amp;Tobe</strain>
        <tissue evidence="2">Testes</tissue>
    </source>
</reference>
<proteinExistence type="predicted"/>
<comment type="caution">
    <text evidence="2">The sequence shown here is derived from an EMBL/GenBank/DDBJ whole genome shotgun (WGS) entry which is preliminary data.</text>
</comment>
<dbReference type="AlphaFoldDB" id="A0AAD8E635"/>